<protein>
    <submittedName>
        <fullName evidence="1">Uncharacterized protein</fullName>
    </submittedName>
</protein>
<accession>A0A8S5SF06</accession>
<proteinExistence type="predicted"/>
<sequence>MSEHRALDARGVVESLRACEDKQCRDCAIGFGFGCARRLNREAQRIIRELQEQLHKQEGKT</sequence>
<name>A0A8S5SF06_9CAUD</name>
<evidence type="ECO:0000313" key="1">
    <source>
        <dbReference type="EMBL" id="DAF49223.1"/>
    </source>
</evidence>
<dbReference type="EMBL" id="BK032578">
    <property type="protein sequence ID" value="DAF49223.1"/>
    <property type="molecule type" value="Genomic_DNA"/>
</dbReference>
<organism evidence="1">
    <name type="scientific">Caudovirales sp. ctrNG92</name>
    <dbReference type="NCBI Taxonomy" id="2827638"/>
    <lineage>
        <taxon>Viruses</taxon>
        <taxon>Duplodnaviria</taxon>
        <taxon>Heunggongvirae</taxon>
        <taxon>Uroviricota</taxon>
        <taxon>Caudoviricetes</taxon>
    </lineage>
</organism>
<reference evidence="1" key="1">
    <citation type="journal article" date="2021" name="Proc. Natl. Acad. Sci. U.S.A.">
        <title>A Catalog of Tens of Thousands of Viruses from Human Metagenomes Reveals Hidden Associations with Chronic Diseases.</title>
        <authorList>
            <person name="Tisza M.J."/>
            <person name="Buck C.B."/>
        </authorList>
    </citation>
    <scope>NUCLEOTIDE SEQUENCE</scope>
    <source>
        <strain evidence="1">CtrNG92</strain>
    </source>
</reference>